<organism evidence="1 2">
    <name type="scientific">Pseudomonas aeruginosa</name>
    <dbReference type="NCBI Taxonomy" id="287"/>
    <lineage>
        <taxon>Bacteria</taxon>
        <taxon>Pseudomonadati</taxon>
        <taxon>Pseudomonadota</taxon>
        <taxon>Gammaproteobacteria</taxon>
        <taxon>Pseudomonadales</taxon>
        <taxon>Pseudomonadaceae</taxon>
        <taxon>Pseudomonas</taxon>
    </lineage>
</organism>
<comment type="caution">
    <text evidence="1">The sequence shown here is derived from an EMBL/GenBank/DDBJ whole genome shotgun (WGS) entry which is preliminary data.</text>
</comment>
<dbReference type="AlphaFoldDB" id="A0A367M387"/>
<dbReference type="EMBL" id="QORE01001290">
    <property type="protein sequence ID" value="RCI71661.1"/>
    <property type="molecule type" value="Genomic_DNA"/>
</dbReference>
<dbReference type="Pfam" id="PF10765">
    <property type="entry name" value="Phage_P22_NinX"/>
    <property type="match status" value="1"/>
</dbReference>
<sequence>MPGSVHRKPVCGNSASHRPRRSRDRQVYGRWGVNETVEVKTCELEGPALDWAVATAQGWIRYEEDSVELGWYWHTDPENAPYGPIIYLGDWRPSNNWSQCGPLIEKYRFEFEWVGNDWHGEPLNFFTACGFDMPADAASAGPTHLIAACRAIVRAKYGKTVSVPAELIK</sequence>
<evidence type="ECO:0000313" key="1">
    <source>
        <dbReference type="EMBL" id="RCI71661.1"/>
    </source>
</evidence>
<protein>
    <submittedName>
        <fullName evidence="1">DUF2591 domain-containing protein</fullName>
    </submittedName>
</protein>
<reference evidence="1 2" key="1">
    <citation type="submission" date="2018-07" db="EMBL/GenBank/DDBJ databases">
        <title>Mechanisms of high-level aminoglycoside resistance among Gram-negative pathogens in Brazil.</title>
        <authorList>
            <person name="Ballaben A.S."/>
            <person name="Darini A.L.C."/>
            <person name="Doi Y."/>
        </authorList>
    </citation>
    <scope>NUCLEOTIDE SEQUENCE [LARGE SCALE GENOMIC DNA]</scope>
    <source>
        <strain evidence="1 2">B2-305</strain>
    </source>
</reference>
<gene>
    <name evidence="1" type="ORF">DT376_27905</name>
</gene>
<accession>A0A367M387</accession>
<name>A0A367M387_PSEAI</name>
<dbReference type="Proteomes" id="UP000253594">
    <property type="component" value="Unassembled WGS sequence"/>
</dbReference>
<evidence type="ECO:0000313" key="2">
    <source>
        <dbReference type="Proteomes" id="UP000253594"/>
    </source>
</evidence>
<dbReference type="InterPro" id="IPR019701">
    <property type="entry name" value="Phage_P22_NinX"/>
</dbReference>
<proteinExistence type="predicted"/>